<dbReference type="Bgee" id="ENSGGOG00000012965">
    <property type="expression patterns" value="Expressed in testis and 4 other cell types or tissues"/>
</dbReference>
<dbReference type="Ensembl" id="ENSGGOT00000050246.1">
    <property type="protein sequence ID" value="ENSGGOP00000038219.1"/>
    <property type="gene ID" value="ENSGGOG00000012965.3"/>
</dbReference>
<dbReference type="AlphaFoldDB" id="A0A2I2YTC5"/>
<proteinExistence type="predicted"/>
<dbReference type="PANTHER" id="PTHR31859:SF3">
    <property type="entry name" value="TETRATRICOPEPTIDE REPEAT PROTEIN 39A"/>
    <property type="match status" value="1"/>
</dbReference>
<evidence type="ECO:0000313" key="2">
    <source>
        <dbReference type="Ensembl" id="ENSGGOP00000038219.1"/>
    </source>
</evidence>
<dbReference type="PANTHER" id="PTHR31859">
    <property type="entry name" value="TETRATRICOPEPTIDE REPEAT PROTEIN 39 FAMILY MEMBER"/>
    <property type="match status" value="1"/>
</dbReference>
<reference evidence="2 3" key="2">
    <citation type="journal article" date="2012" name="Nature">
        <title>Insights into hominid evolution from the gorilla genome sequence.</title>
        <authorList>
            <person name="Scally A."/>
            <person name="Dutheil J.Y."/>
            <person name="Hillier L.W."/>
            <person name="Jordan G.E."/>
            <person name="Goodhead I."/>
            <person name="Herrero J."/>
            <person name="Hobolth A."/>
            <person name="Lappalainen T."/>
            <person name="Mailund T."/>
            <person name="Marques-Bonet T."/>
            <person name="McCarthy S."/>
            <person name="Montgomery S.H."/>
            <person name="Schwalie P.C."/>
            <person name="Tang Y.A."/>
            <person name="Ward M.C."/>
            <person name="Xue Y."/>
            <person name="Yngvadottir B."/>
            <person name="Alkan C."/>
            <person name="Andersen L.N."/>
            <person name="Ayub Q."/>
            <person name="Ball E.V."/>
            <person name="Beal K."/>
            <person name="Bradley B.J."/>
            <person name="Chen Y."/>
            <person name="Clee C.M."/>
            <person name="Fitzgerald S."/>
            <person name="Graves T.A."/>
            <person name="Gu Y."/>
            <person name="Heath P."/>
            <person name="Heger A."/>
            <person name="Karakoc E."/>
            <person name="Kolb-Kokocinski A."/>
            <person name="Laird G.K."/>
            <person name="Lunter G."/>
            <person name="Meader S."/>
            <person name="Mort M."/>
            <person name="Mullikin J.C."/>
            <person name="Munch K."/>
            <person name="O'Connor T.D."/>
            <person name="Phillips A.D."/>
            <person name="Prado-Martinez J."/>
            <person name="Rogers A.S."/>
            <person name="Sajjadian S."/>
            <person name="Schmidt D."/>
            <person name="Shaw K."/>
            <person name="Simpson J.T."/>
            <person name="Stenson P.D."/>
            <person name="Turner D.J."/>
            <person name="Vigilant L."/>
            <person name="Vilella A.J."/>
            <person name="Whitener W."/>
            <person name="Zhu B."/>
            <person name="Cooper D.N."/>
            <person name="de Jong P."/>
            <person name="Dermitzakis E.T."/>
            <person name="Eichler E.E."/>
            <person name="Flicek P."/>
            <person name="Goldman N."/>
            <person name="Mundy N.I."/>
            <person name="Ning Z."/>
            <person name="Odom D.T."/>
            <person name="Ponting C.P."/>
            <person name="Quail M.A."/>
            <person name="Ryder O.A."/>
            <person name="Searle S.M."/>
            <person name="Warren W.C."/>
            <person name="Wilson R.K."/>
            <person name="Schierup M.H."/>
            <person name="Rogers J."/>
            <person name="Tyler-Smith C."/>
            <person name="Durbin R."/>
        </authorList>
    </citation>
    <scope>NUCLEOTIDE SEQUENCE [LARGE SCALE GENOMIC DNA]</scope>
</reference>
<name>A0A2I2YTC5_GORGO</name>
<keyword evidence="1" id="KW-0802">TPR repeat</keyword>
<reference evidence="2" key="4">
    <citation type="submission" date="2025-09" db="UniProtKB">
        <authorList>
            <consortium name="Ensembl"/>
        </authorList>
    </citation>
    <scope>IDENTIFICATION</scope>
</reference>
<gene>
    <name evidence="2" type="primary">TTC39A</name>
</gene>
<dbReference type="EMBL" id="CABD030003189">
    <property type="status" value="NOT_ANNOTATED_CDS"/>
    <property type="molecule type" value="Genomic_DNA"/>
</dbReference>
<evidence type="ECO:0000256" key="1">
    <source>
        <dbReference type="ARBA" id="ARBA00022803"/>
    </source>
</evidence>
<dbReference type="Proteomes" id="UP000001519">
    <property type="component" value="Chromosome 1"/>
</dbReference>
<keyword evidence="3" id="KW-1185">Reference proteome</keyword>
<dbReference type="GeneTree" id="ENSGT00950000182917"/>
<evidence type="ECO:0000313" key="3">
    <source>
        <dbReference type="Proteomes" id="UP000001519"/>
    </source>
</evidence>
<dbReference type="InterPro" id="IPR019412">
    <property type="entry name" value="IML2/TPR_39"/>
</dbReference>
<reference evidence="2" key="3">
    <citation type="submission" date="2025-08" db="UniProtKB">
        <authorList>
            <consortium name="Ensembl"/>
        </authorList>
    </citation>
    <scope>IDENTIFICATION</scope>
</reference>
<accession>A0A2I2YTC5</accession>
<organism evidence="2 3">
    <name type="scientific">Gorilla gorilla gorilla</name>
    <name type="common">Western lowland gorilla</name>
    <dbReference type="NCBI Taxonomy" id="9595"/>
    <lineage>
        <taxon>Eukaryota</taxon>
        <taxon>Metazoa</taxon>
        <taxon>Chordata</taxon>
        <taxon>Craniata</taxon>
        <taxon>Vertebrata</taxon>
        <taxon>Euteleostomi</taxon>
        <taxon>Mammalia</taxon>
        <taxon>Eutheria</taxon>
        <taxon>Euarchontoglires</taxon>
        <taxon>Primates</taxon>
        <taxon>Haplorrhini</taxon>
        <taxon>Catarrhini</taxon>
        <taxon>Hominidae</taxon>
        <taxon>Gorilla</taxon>
    </lineage>
</organism>
<reference evidence="3" key="1">
    <citation type="submission" date="2011-05" db="EMBL/GenBank/DDBJ databases">
        <title>Insights into the evolution of the great apes provided by the gorilla genome.</title>
        <authorList>
            <person name="Scally A."/>
        </authorList>
    </citation>
    <scope>NUCLEOTIDE SEQUENCE [LARGE SCALE GENOMIC DNA]</scope>
</reference>
<sequence length="419" mass="46514">MDSSPSLPLIRTPESSLHEALDQCMTALDLFLTNQFSEALSYLKPRTKESMYHSLTYATILEMQAMMTFDPQDILLAGNMMKEAQMLCQRHRRKSSVTESFSSLVNRPTLGQFTEEEIHAEVCYAECLLQRAALTFLQGSSHGGAVRPRALHDPSHAYSCPPGPGRQHLFLLQDENMVSFIKGGIKVRNSYQTYKELDSLVQSSQYCKGENHPHFEGGVKLGVGAFNLTLSMLPTRILRLLEFVGFSGNKDYGLLQLEEGASGHSFRAVLCVMLLLCYHTFLTFVLGTGNVNIEEAEKLLKPYLNRYPKGAIFLFFAGRIEVIKGNIDAVSDGGPGRGWGSLGVSQTSRKSGTCDILRDGIDWEWGAQERTNQRTEAGEALLAEQPGKTREEEAFVVPGILTGRYRTAALQWREVEGGA</sequence>
<dbReference type="Pfam" id="PF10300">
    <property type="entry name" value="Iml2-TPR_39"/>
    <property type="match status" value="2"/>
</dbReference>
<protein>
    <submittedName>
        <fullName evidence="2">Tetratricopeptide repeat domain 39A</fullName>
    </submittedName>
</protein>
<dbReference type="EMBL" id="CABD030003190">
    <property type="status" value="NOT_ANNOTATED_CDS"/>
    <property type="molecule type" value="Genomic_DNA"/>
</dbReference>